<dbReference type="Proteomes" id="UP000886998">
    <property type="component" value="Unassembled WGS sequence"/>
</dbReference>
<feature type="coiled-coil region" evidence="1">
    <location>
        <begin position="46"/>
        <end position="73"/>
    </location>
</feature>
<keyword evidence="3" id="KW-1185">Reference proteome</keyword>
<gene>
    <name evidence="2" type="ORF">TNIN_308941</name>
</gene>
<evidence type="ECO:0000313" key="3">
    <source>
        <dbReference type="Proteomes" id="UP000886998"/>
    </source>
</evidence>
<comment type="caution">
    <text evidence="2">The sequence shown here is derived from an EMBL/GenBank/DDBJ whole genome shotgun (WGS) entry which is preliminary data.</text>
</comment>
<reference evidence="2" key="1">
    <citation type="submission" date="2020-08" db="EMBL/GenBank/DDBJ databases">
        <title>Multicomponent nature underlies the extraordinary mechanical properties of spider dragline silk.</title>
        <authorList>
            <person name="Kono N."/>
            <person name="Nakamura H."/>
            <person name="Mori M."/>
            <person name="Yoshida Y."/>
            <person name="Ohtoshi R."/>
            <person name="Malay A.D."/>
            <person name="Moran D.A.P."/>
            <person name="Tomita M."/>
            <person name="Numata K."/>
            <person name="Arakawa K."/>
        </authorList>
    </citation>
    <scope>NUCLEOTIDE SEQUENCE</scope>
</reference>
<dbReference type="AlphaFoldDB" id="A0A8X6Y4S7"/>
<accession>A0A8X6Y4S7</accession>
<evidence type="ECO:0000313" key="2">
    <source>
        <dbReference type="EMBL" id="GFY64899.1"/>
    </source>
</evidence>
<proteinExistence type="predicted"/>
<name>A0A8X6Y4S7_9ARAC</name>
<protein>
    <submittedName>
        <fullName evidence="2">Uncharacterized protein</fullName>
    </submittedName>
</protein>
<sequence>MKRKRSSLRVRKSLKKYSSKIICQGFRSENSLKMELNLEHVMYDVCEGLRIAREKLRARVQVLEDVRNHLNSLLLIDQAELISAIQGKTTLQEIRSLLPNHFNDGEYLIGLIERNVDFLAGITDHPESQPSARDDFKRLHTKFLRMKVDITLFLGFIEQSYHYGITGVHTVKN</sequence>
<keyword evidence="1" id="KW-0175">Coiled coil</keyword>
<dbReference type="EMBL" id="BMAV01015469">
    <property type="protein sequence ID" value="GFY64899.1"/>
    <property type="molecule type" value="Genomic_DNA"/>
</dbReference>
<organism evidence="2 3">
    <name type="scientific">Trichonephila inaurata madagascariensis</name>
    <dbReference type="NCBI Taxonomy" id="2747483"/>
    <lineage>
        <taxon>Eukaryota</taxon>
        <taxon>Metazoa</taxon>
        <taxon>Ecdysozoa</taxon>
        <taxon>Arthropoda</taxon>
        <taxon>Chelicerata</taxon>
        <taxon>Arachnida</taxon>
        <taxon>Araneae</taxon>
        <taxon>Araneomorphae</taxon>
        <taxon>Entelegynae</taxon>
        <taxon>Araneoidea</taxon>
        <taxon>Nephilidae</taxon>
        <taxon>Trichonephila</taxon>
        <taxon>Trichonephila inaurata</taxon>
    </lineage>
</organism>
<evidence type="ECO:0000256" key="1">
    <source>
        <dbReference type="SAM" id="Coils"/>
    </source>
</evidence>